<evidence type="ECO:0000259" key="2">
    <source>
        <dbReference type="PROSITE" id="PS50157"/>
    </source>
</evidence>
<organism evidence="3">
    <name type="scientific">Pectinophora gossypiella</name>
    <name type="common">Cotton pink bollworm</name>
    <name type="synonym">Depressaria gossypiella</name>
    <dbReference type="NCBI Taxonomy" id="13191"/>
    <lineage>
        <taxon>Eukaryota</taxon>
        <taxon>Metazoa</taxon>
        <taxon>Ecdysozoa</taxon>
        <taxon>Arthropoda</taxon>
        <taxon>Hexapoda</taxon>
        <taxon>Insecta</taxon>
        <taxon>Pterygota</taxon>
        <taxon>Neoptera</taxon>
        <taxon>Endopterygota</taxon>
        <taxon>Lepidoptera</taxon>
        <taxon>Glossata</taxon>
        <taxon>Ditrysia</taxon>
        <taxon>Gelechioidea</taxon>
        <taxon>Gelechiidae</taxon>
        <taxon>Apatetrinae</taxon>
        <taxon>Pectinophora</taxon>
    </lineage>
</organism>
<proteinExistence type="predicted"/>
<dbReference type="AlphaFoldDB" id="A0A1E1WQV2"/>
<dbReference type="InterPro" id="IPR013087">
    <property type="entry name" value="Znf_C2H2_type"/>
</dbReference>
<sequence>KSLKKHLQVAHEINAISCSICYDTFENRIMLRKHVKFHHNKGSHFCVHCKRSFLTYKCFSGHIHVHTPQICVGCNRRFTNKPCFKKHACAKRAAKSEKCICDYCSAQYTSKHAL</sequence>
<keyword evidence="1" id="KW-0479">Metal-binding</keyword>
<feature type="non-terminal residue" evidence="3">
    <location>
        <position position="114"/>
    </location>
</feature>
<keyword evidence="1" id="KW-0863">Zinc-finger</keyword>
<dbReference type="PROSITE" id="PS50157">
    <property type="entry name" value="ZINC_FINGER_C2H2_2"/>
    <property type="match status" value="1"/>
</dbReference>
<feature type="non-terminal residue" evidence="3">
    <location>
        <position position="1"/>
    </location>
</feature>
<keyword evidence="1" id="KW-0862">Zinc</keyword>
<reference evidence="3" key="1">
    <citation type="submission" date="2015-09" db="EMBL/GenBank/DDBJ databases">
        <title>De novo assembly of Pectinophora gossypiella (Pink Bollworm) gut transcriptome.</title>
        <authorList>
            <person name="Tassone E.E."/>
        </authorList>
    </citation>
    <scope>NUCLEOTIDE SEQUENCE</scope>
</reference>
<protein>
    <recommendedName>
        <fullName evidence="2">C2H2-type domain-containing protein</fullName>
    </recommendedName>
</protein>
<evidence type="ECO:0000313" key="3">
    <source>
        <dbReference type="EMBL" id="JAT89405.1"/>
    </source>
</evidence>
<dbReference type="SMART" id="SM00355">
    <property type="entry name" value="ZnF_C2H2"/>
    <property type="match status" value="2"/>
</dbReference>
<accession>A0A1E1WQV2</accession>
<evidence type="ECO:0000256" key="1">
    <source>
        <dbReference type="PROSITE-ProRule" id="PRU00042"/>
    </source>
</evidence>
<dbReference type="Gene3D" id="3.30.160.60">
    <property type="entry name" value="Classic Zinc Finger"/>
    <property type="match status" value="1"/>
</dbReference>
<dbReference type="EMBL" id="GDQN01001649">
    <property type="protein sequence ID" value="JAT89405.1"/>
    <property type="molecule type" value="Transcribed_RNA"/>
</dbReference>
<dbReference type="PROSITE" id="PS00028">
    <property type="entry name" value="ZINC_FINGER_C2H2_1"/>
    <property type="match status" value="2"/>
</dbReference>
<dbReference type="GO" id="GO:0008270">
    <property type="term" value="F:zinc ion binding"/>
    <property type="evidence" value="ECO:0007669"/>
    <property type="project" value="UniProtKB-KW"/>
</dbReference>
<feature type="domain" description="C2H2-type" evidence="2">
    <location>
        <begin position="16"/>
        <end position="43"/>
    </location>
</feature>
<name>A0A1E1WQV2_PECGO</name>
<gene>
    <name evidence="3" type="ORF">g.4652</name>
</gene>